<sequence>LTDLDFMSTNVNVIQNVQTSTSSLTSDHRSDIDLIAEDVDSTTSRAPKRPHILASRSSKQGASSSPIINESAAPSSSSVTPVNTISETVQIQKGKKKLSDFALNCLEQPTMDDAHDENVYAEDVSVDDDDLELLCQQD</sequence>
<feature type="non-terminal residue" evidence="1">
    <location>
        <position position="1"/>
    </location>
</feature>
<evidence type="ECO:0000313" key="1">
    <source>
        <dbReference type="EMBL" id="CAG8801544.1"/>
    </source>
</evidence>
<gene>
    <name evidence="1" type="ORF">RPERSI_LOCUS21129</name>
</gene>
<evidence type="ECO:0000313" key="2">
    <source>
        <dbReference type="Proteomes" id="UP000789920"/>
    </source>
</evidence>
<organism evidence="1 2">
    <name type="scientific">Racocetra persica</name>
    <dbReference type="NCBI Taxonomy" id="160502"/>
    <lineage>
        <taxon>Eukaryota</taxon>
        <taxon>Fungi</taxon>
        <taxon>Fungi incertae sedis</taxon>
        <taxon>Mucoromycota</taxon>
        <taxon>Glomeromycotina</taxon>
        <taxon>Glomeromycetes</taxon>
        <taxon>Diversisporales</taxon>
        <taxon>Gigasporaceae</taxon>
        <taxon>Racocetra</taxon>
    </lineage>
</organism>
<feature type="non-terminal residue" evidence="1">
    <location>
        <position position="138"/>
    </location>
</feature>
<proteinExistence type="predicted"/>
<accession>A0ACA9RNR1</accession>
<dbReference type="Proteomes" id="UP000789920">
    <property type="component" value="Unassembled WGS sequence"/>
</dbReference>
<comment type="caution">
    <text evidence="1">The sequence shown here is derived from an EMBL/GenBank/DDBJ whole genome shotgun (WGS) entry which is preliminary data.</text>
</comment>
<dbReference type="EMBL" id="CAJVQC010061184">
    <property type="protein sequence ID" value="CAG8801544.1"/>
    <property type="molecule type" value="Genomic_DNA"/>
</dbReference>
<reference evidence="1" key="1">
    <citation type="submission" date="2021-06" db="EMBL/GenBank/DDBJ databases">
        <authorList>
            <person name="Kallberg Y."/>
            <person name="Tangrot J."/>
            <person name="Rosling A."/>
        </authorList>
    </citation>
    <scope>NUCLEOTIDE SEQUENCE</scope>
    <source>
        <strain evidence="1">MA461A</strain>
    </source>
</reference>
<name>A0ACA9RNR1_9GLOM</name>
<keyword evidence="2" id="KW-1185">Reference proteome</keyword>
<protein>
    <submittedName>
        <fullName evidence="1">23584_t:CDS:1</fullName>
    </submittedName>
</protein>